<evidence type="ECO:0000313" key="2">
    <source>
        <dbReference type="EMBL" id="SUZ73219.1"/>
    </source>
</evidence>
<dbReference type="Gene3D" id="3.40.50.410">
    <property type="entry name" value="von Willebrand factor, type A domain"/>
    <property type="match status" value="1"/>
</dbReference>
<dbReference type="SUPFAM" id="SSF53300">
    <property type="entry name" value="vWA-like"/>
    <property type="match status" value="1"/>
</dbReference>
<dbReference type="InterPro" id="IPR029062">
    <property type="entry name" value="Class_I_gatase-like"/>
</dbReference>
<dbReference type="InterPro" id="IPR036465">
    <property type="entry name" value="vWFA_dom_sf"/>
</dbReference>
<feature type="transmembrane region" description="Helical" evidence="1">
    <location>
        <begin position="27"/>
        <end position="48"/>
    </location>
</feature>
<dbReference type="SUPFAM" id="SSF52317">
    <property type="entry name" value="Class I glutamine amidotransferase-like"/>
    <property type="match status" value="1"/>
</dbReference>
<evidence type="ECO:0000256" key="1">
    <source>
        <dbReference type="SAM" id="Phobius"/>
    </source>
</evidence>
<keyword evidence="1" id="KW-1133">Transmembrane helix</keyword>
<name>A0A381Q4G8_9ZZZZ</name>
<organism evidence="2">
    <name type="scientific">marine metagenome</name>
    <dbReference type="NCBI Taxonomy" id="408172"/>
    <lineage>
        <taxon>unclassified sequences</taxon>
        <taxon>metagenomes</taxon>
        <taxon>ecological metagenomes</taxon>
    </lineage>
</organism>
<keyword evidence="1" id="KW-0472">Membrane</keyword>
<evidence type="ECO:0008006" key="3">
    <source>
        <dbReference type="Google" id="ProtNLM"/>
    </source>
</evidence>
<keyword evidence="1" id="KW-0812">Transmembrane</keyword>
<reference evidence="2" key="1">
    <citation type="submission" date="2018-05" db="EMBL/GenBank/DDBJ databases">
        <authorList>
            <person name="Lanie J.A."/>
            <person name="Ng W.-L."/>
            <person name="Kazmierczak K.M."/>
            <person name="Andrzejewski T.M."/>
            <person name="Davidsen T.M."/>
            <person name="Wayne K.J."/>
            <person name="Tettelin H."/>
            <person name="Glass J.I."/>
            <person name="Rusch D."/>
            <person name="Podicherti R."/>
            <person name="Tsui H.-C.T."/>
            <person name="Winkler M.E."/>
        </authorList>
    </citation>
    <scope>NUCLEOTIDE SEQUENCE</scope>
</reference>
<dbReference type="PANTHER" id="PTHR37947">
    <property type="entry name" value="BLL2462 PROTEIN"/>
    <property type="match status" value="1"/>
</dbReference>
<proteinExistence type="predicted"/>
<protein>
    <recommendedName>
        <fullName evidence="3">Glutamine amidotransferase domain-containing protein</fullName>
    </recommendedName>
</protein>
<dbReference type="PANTHER" id="PTHR37947:SF1">
    <property type="entry name" value="BLL2462 PROTEIN"/>
    <property type="match status" value="1"/>
</dbReference>
<feature type="transmembrane region" description="Helical" evidence="1">
    <location>
        <begin position="60"/>
        <end position="78"/>
    </location>
</feature>
<accession>A0A381Q4G8</accession>
<dbReference type="CDD" id="cd00198">
    <property type="entry name" value="vWFA"/>
    <property type="match status" value="1"/>
</dbReference>
<dbReference type="EMBL" id="UINC01001172">
    <property type="protein sequence ID" value="SUZ73219.1"/>
    <property type="molecule type" value="Genomic_DNA"/>
</dbReference>
<gene>
    <name evidence="2" type="ORF">METZ01_LOCUS26073</name>
</gene>
<sequence>MDRIFEFLFKYRPLLFQEGEFTFASPWPVLIVLGGVAVVTMPALLTYGAARGASSRWDRGVMAALRLGLVAILVFILFRPTLIITSVVEDRNFVGVLIDDSQSMGITDQYGVARSDFVQSNFGSEGGELLTALEERFTLRFFRFSRDASRLNDMADLSYSGTATNLGNALVRAQEELAGVPISGLVVLSDGADNSGEALAESLLPLQAGGVPVYTVGLGEEELSPDVQVSRVEMPRTVLVGTSLVVDVIVSHRGYSGQTVQLTVEDTGLLLASEDVTFGRDGEPVVARVRIEAQDAGPRLLRFQVSVQEGERVTENNARNALVNVVSDSEKILYFEGEPRWEVKFLRRAVSEDDNLQVVVLQRTAEGKFLRLDVDGPEELEAGFPRTREELFRYRALVLGSVEASFFTHDQLDMIADFVSRRGGGLLFLGGRNAFAEGGYQGTRLAEVLPVFLDDELSSGGGPYFDELFITPTRDGLTHPATQLGAVDSDAVVERWEALPSVTTLNPITRLKPGATPLLTGGAEEDRERQVVLAFHRYGRGKVVVLPIQDSWIWQMHADIPLEDQTHETFWRQLLRWLTDGVPQQVGAQSERELVEPGQPANLLVEVGDSAYAEVNNANVVAVVRDPSGDSTTVALDWDVEQDGQYNGGFPTTGQGLYEVSVRASRGADDIGTAVTFVEVASSTDEYFDASMRGTTLRRVADETGGLFYTPESVATLPEDISLTGAGITLTEEEDLWDMPILLILVLCLMAGEWGYRRKRGLI</sequence>
<dbReference type="AlphaFoldDB" id="A0A381Q4G8"/>
<dbReference type="Gene3D" id="3.40.50.880">
    <property type="match status" value="1"/>
</dbReference>